<accession>A0ACC0XWX1</accession>
<reference evidence="2" key="1">
    <citation type="journal article" date="2023" name="G3 (Bethesda)">
        <title>Genome assembly and association tests identify interacting loci associated with vigor, precocity, and sex in interspecific pistachio rootstocks.</title>
        <authorList>
            <person name="Palmer W."/>
            <person name="Jacygrad E."/>
            <person name="Sagayaradj S."/>
            <person name="Cavanaugh K."/>
            <person name="Han R."/>
            <person name="Bertier L."/>
            <person name="Beede B."/>
            <person name="Kafkas S."/>
            <person name="Golino D."/>
            <person name="Preece J."/>
            <person name="Michelmore R."/>
        </authorList>
    </citation>
    <scope>NUCLEOTIDE SEQUENCE [LARGE SCALE GENOMIC DNA]</scope>
</reference>
<protein>
    <submittedName>
        <fullName evidence="1">Uncharacterized protein</fullName>
    </submittedName>
</protein>
<organism evidence="1 2">
    <name type="scientific">Pistacia integerrima</name>
    <dbReference type="NCBI Taxonomy" id="434235"/>
    <lineage>
        <taxon>Eukaryota</taxon>
        <taxon>Viridiplantae</taxon>
        <taxon>Streptophyta</taxon>
        <taxon>Embryophyta</taxon>
        <taxon>Tracheophyta</taxon>
        <taxon>Spermatophyta</taxon>
        <taxon>Magnoliopsida</taxon>
        <taxon>eudicotyledons</taxon>
        <taxon>Gunneridae</taxon>
        <taxon>Pentapetalae</taxon>
        <taxon>rosids</taxon>
        <taxon>malvids</taxon>
        <taxon>Sapindales</taxon>
        <taxon>Anacardiaceae</taxon>
        <taxon>Pistacia</taxon>
    </lineage>
</organism>
<sequence>MGIKMNFISGLLGFLFLDGLLLCTAADVHHYDFFLQEANFTKMCSTKSMLTVNGSFPGPTIQARKGDTIFVNVINQGTYGVTIHWHGVKQPRNPWSDGPENVTQCPIGPGTNFTYEVILSDEEGTLWWHAHSDWTRATVHGAIVIIPAAGTTYPFPMPYEEQTIVLASWFKGDVMAMISTSIETGASPTQADGYTINGEPGDLYDCSNETTYRLSVEYDKTYLLRIVNAAMNEEQFFGIANHSLTVVAQDAAYIKPINTTYIMITPGQTMDVLFTANQTLSHFYMAASPYHDSVLTFPNSTATAIVQYEGNYTAPSSPFFPTLPAYNDIGAAQKFTNSVKSLANEEYPINVPENINTRIYIAVSLNALRCPNSSCDTATGDRTAASLNNPPFFYNFTGDVSNVSFYTAQGTKARMIDYGEAVEIVYQGTNLGAASSHPMHLHGFSFYLVGTGSGNFNNVTDPGHYNLVDPPEVNTINLPKNGWAAIRFVADNPGVWFMHCHIERHATWGMDTVLIVKNGTTPDTSMLPRPAYMPPCS</sequence>
<gene>
    <name evidence="1" type="ORF">Pint_07805</name>
</gene>
<comment type="caution">
    <text evidence="1">The sequence shown here is derived from an EMBL/GenBank/DDBJ whole genome shotgun (WGS) entry which is preliminary data.</text>
</comment>
<dbReference type="Proteomes" id="UP001163603">
    <property type="component" value="Chromosome 10"/>
</dbReference>
<name>A0ACC0XWX1_9ROSI</name>
<proteinExistence type="predicted"/>
<keyword evidence="2" id="KW-1185">Reference proteome</keyword>
<dbReference type="EMBL" id="CM047745">
    <property type="protein sequence ID" value="KAJ0025991.1"/>
    <property type="molecule type" value="Genomic_DNA"/>
</dbReference>
<evidence type="ECO:0000313" key="1">
    <source>
        <dbReference type="EMBL" id="KAJ0025991.1"/>
    </source>
</evidence>
<evidence type="ECO:0000313" key="2">
    <source>
        <dbReference type="Proteomes" id="UP001163603"/>
    </source>
</evidence>